<protein>
    <submittedName>
        <fullName evidence="2">Uncharacterized protein</fullName>
    </submittedName>
</protein>
<reference evidence="2" key="1">
    <citation type="journal article" date="2020" name="Stud. Mycol.">
        <title>101 Dothideomycetes genomes: a test case for predicting lifestyles and emergence of pathogens.</title>
        <authorList>
            <person name="Haridas S."/>
            <person name="Albert R."/>
            <person name="Binder M."/>
            <person name="Bloem J."/>
            <person name="Labutti K."/>
            <person name="Salamov A."/>
            <person name="Andreopoulos B."/>
            <person name="Baker S."/>
            <person name="Barry K."/>
            <person name="Bills G."/>
            <person name="Bluhm B."/>
            <person name="Cannon C."/>
            <person name="Castanera R."/>
            <person name="Culley D."/>
            <person name="Daum C."/>
            <person name="Ezra D."/>
            <person name="Gonzalez J."/>
            <person name="Henrissat B."/>
            <person name="Kuo A."/>
            <person name="Liang C."/>
            <person name="Lipzen A."/>
            <person name="Lutzoni F."/>
            <person name="Magnuson J."/>
            <person name="Mondo S."/>
            <person name="Nolan M."/>
            <person name="Ohm R."/>
            <person name="Pangilinan J."/>
            <person name="Park H.-J."/>
            <person name="Ramirez L."/>
            <person name="Alfaro M."/>
            <person name="Sun H."/>
            <person name="Tritt A."/>
            <person name="Yoshinaga Y."/>
            <person name="Zwiers L.-H."/>
            <person name="Turgeon B."/>
            <person name="Goodwin S."/>
            <person name="Spatafora J."/>
            <person name="Crous P."/>
            <person name="Grigoriev I."/>
        </authorList>
    </citation>
    <scope>NUCLEOTIDE SEQUENCE</scope>
    <source>
        <strain evidence="2">CBS 119687</strain>
    </source>
</reference>
<sequence>MLSPHEDEQVALIAATRSAAQALQAAIWSQAWRRWRSWTVGSQQPGLRQGLSPPRYPHSVISTEDGDRIVQARTAHEASFKSHSGEAGGNLELRPDSMRHKEISARWQAPHEVFTFGRPGPHPETESPNDRNNNEKRKDEQQVVSCILGEKETARQGYERARCITRPGSGERVQQYRENQLATATYTGGVCYGGRAYNTISCTQAWSCFGVWPSRSSANSEETCRVGMQHSPMT</sequence>
<dbReference type="Proteomes" id="UP000799771">
    <property type="component" value="Unassembled WGS sequence"/>
</dbReference>
<dbReference type="EMBL" id="ML977521">
    <property type="protein sequence ID" value="KAF2124017.1"/>
    <property type="molecule type" value="Genomic_DNA"/>
</dbReference>
<evidence type="ECO:0000313" key="2">
    <source>
        <dbReference type="EMBL" id="KAF2124017.1"/>
    </source>
</evidence>
<accession>A0A6A5ZZ36</accession>
<name>A0A6A5ZZ36_9PLEO</name>
<gene>
    <name evidence="2" type="ORF">P153DRAFT_435625</name>
</gene>
<evidence type="ECO:0000256" key="1">
    <source>
        <dbReference type="SAM" id="MobiDB-lite"/>
    </source>
</evidence>
<proteinExistence type="predicted"/>
<dbReference type="RefSeq" id="XP_033518410.1">
    <property type="nucleotide sequence ID" value="XM_033673162.1"/>
</dbReference>
<evidence type="ECO:0000313" key="3">
    <source>
        <dbReference type="Proteomes" id="UP000799771"/>
    </source>
</evidence>
<feature type="compositionally biased region" description="Basic and acidic residues" evidence="1">
    <location>
        <begin position="121"/>
        <end position="141"/>
    </location>
</feature>
<dbReference type="GeneID" id="54413594"/>
<organism evidence="2 3">
    <name type="scientific">Dothidotthia symphoricarpi CBS 119687</name>
    <dbReference type="NCBI Taxonomy" id="1392245"/>
    <lineage>
        <taxon>Eukaryota</taxon>
        <taxon>Fungi</taxon>
        <taxon>Dikarya</taxon>
        <taxon>Ascomycota</taxon>
        <taxon>Pezizomycotina</taxon>
        <taxon>Dothideomycetes</taxon>
        <taxon>Pleosporomycetidae</taxon>
        <taxon>Pleosporales</taxon>
        <taxon>Dothidotthiaceae</taxon>
        <taxon>Dothidotthia</taxon>
    </lineage>
</organism>
<feature type="region of interest" description="Disordered" evidence="1">
    <location>
        <begin position="113"/>
        <end position="142"/>
    </location>
</feature>
<dbReference type="AlphaFoldDB" id="A0A6A5ZZ36"/>
<keyword evidence="3" id="KW-1185">Reference proteome</keyword>